<dbReference type="Gene3D" id="3.90.550.10">
    <property type="entry name" value="Spore Coat Polysaccharide Biosynthesis Protein SpsA, Chain A"/>
    <property type="match status" value="1"/>
</dbReference>
<dbReference type="AlphaFoldDB" id="R7ZYN5"/>
<name>R7ZYN5_9BACT</name>
<dbReference type="InterPro" id="IPR029044">
    <property type="entry name" value="Nucleotide-diphossugar_trans"/>
</dbReference>
<feature type="domain" description="Streptomycin biosynthesis protein StrF" evidence="1">
    <location>
        <begin position="4"/>
        <end position="203"/>
    </location>
</feature>
<organism evidence="2 3">
    <name type="scientific">Lunatimonas lonarensis</name>
    <dbReference type="NCBI Taxonomy" id="1232681"/>
    <lineage>
        <taxon>Bacteria</taxon>
        <taxon>Pseudomonadati</taxon>
        <taxon>Bacteroidota</taxon>
        <taxon>Cytophagia</taxon>
        <taxon>Cytophagales</taxon>
        <taxon>Cyclobacteriaceae</taxon>
    </lineage>
</organism>
<accession>R7ZYN5</accession>
<protein>
    <recommendedName>
        <fullName evidence="1">Streptomycin biosynthesis protein StrF domain-containing protein</fullName>
    </recommendedName>
</protein>
<dbReference type="InterPro" id="IPR059123">
    <property type="entry name" value="StrF_dom"/>
</dbReference>
<evidence type="ECO:0000313" key="2">
    <source>
        <dbReference type="EMBL" id="EON79216.1"/>
    </source>
</evidence>
<proteinExistence type="predicted"/>
<evidence type="ECO:0000313" key="3">
    <source>
        <dbReference type="Proteomes" id="UP000013909"/>
    </source>
</evidence>
<dbReference type="Proteomes" id="UP000013909">
    <property type="component" value="Unassembled WGS sequence"/>
</dbReference>
<evidence type="ECO:0000259" key="1">
    <source>
        <dbReference type="Pfam" id="PF13712"/>
    </source>
</evidence>
<dbReference type="OrthoDB" id="7851643at2"/>
<sequence length="295" mass="33810">MLSIIICSAKPDLLCQVSENIAKTVGIPYEIVAVDNRFEPKGICEVYNRAAAKSKYDYLCFVHEDVKFATPNWGGKLMEALRRPEIGLVGIAGAAHKPKIMSGWGAEGLRERFVKINLVQHFKRDQRDPIHQYFNSEGESLAQVVVVDGVFLAARKSVILEIPFDEQVLRGFHGYDIDISLAIGEKYQVAVILDIRLEHFSEGSLDADWVANSWKVHKKWAHKLPKSVMPITKRERINCEKRTYRHIIRILKENGAYGLAWKVLHRGELMQLNKLTYLKMYYSYAKGYLGLFRRT</sequence>
<reference evidence="2 3" key="1">
    <citation type="submission" date="2013-02" db="EMBL/GenBank/DDBJ databases">
        <title>A novel strain isolated from Lonar lake, Maharashtra, India.</title>
        <authorList>
            <person name="Singh A."/>
        </authorList>
    </citation>
    <scope>NUCLEOTIDE SEQUENCE [LARGE SCALE GENOMIC DNA]</scope>
    <source>
        <strain evidence="2 3">AK24</strain>
    </source>
</reference>
<dbReference type="Pfam" id="PF13712">
    <property type="entry name" value="Glyco_tranf_2_5"/>
    <property type="match status" value="1"/>
</dbReference>
<dbReference type="RefSeq" id="WP_010852477.1">
    <property type="nucleotide sequence ID" value="NZ_AQHR01000011.1"/>
</dbReference>
<dbReference type="STRING" id="1232681.ADIS_0325"/>
<keyword evidence="3" id="KW-1185">Reference proteome</keyword>
<dbReference type="EMBL" id="AQHR01000011">
    <property type="protein sequence ID" value="EON79216.1"/>
    <property type="molecule type" value="Genomic_DNA"/>
</dbReference>
<comment type="caution">
    <text evidence="2">The sequence shown here is derived from an EMBL/GenBank/DDBJ whole genome shotgun (WGS) entry which is preliminary data.</text>
</comment>
<gene>
    <name evidence="2" type="ORF">ADIS_0325</name>
</gene>
<dbReference type="SUPFAM" id="SSF53448">
    <property type="entry name" value="Nucleotide-diphospho-sugar transferases"/>
    <property type="match status" value="1"/>
</dbReference>